<evidence type="ECO:0000256" key="3">
    <source>
        <dbReference type="ARBA" id="ARBA00022723"/>
    </source>
</evidence>
<evidence type="ECO:0000313" key="8">
    <source>
        <dbReference type="EMBL" id="SVB89161.1"/>
    </source>
</evidence>
<evidence type="ECO:0000256" key="5">
    <source>
        <dbReference type="ARBA" id="ARBA00023004"/>
    </source>
</evidence>
<dbReference type="EMBL" id="UINC01062488">
    <property type="protein sequence ID" value="SVB89161.1"/>
    <property type="molecule type" value="Genomic_DNA"/>
</dbReference>
<proteinExistence type="predicted"/>
<dbReference type="SUPFAM" id="SSF55961">
    <property type="entry name" value="Bet v1-like"/>
    <property type="match status" value="1"/>
</dbReference>
<dbReference type="Gene3D" id="2.102.10.10">
    <property type="entry name" value="Rieske [2Fe-2S] iron-sulphur domain"/>
    <property type="match status" value="1"/>
</dbReference>
<accession>A0A382HRQ3</accession>
<dbReference type="CDD" id="cd00680">
    <property type="entry name" value="RHO_alpha_C"/>
    <property type="match status" value="1"/>
</dbReference>
<dbReference type="InterPro" id="IPR015879">
    <property type="entry name" value="Ring_hydroxy_dOase_asu_C_dom"/>
</dbReference>
<dbReference type="PANTHER" id="PTHR43756:SF5">
    <property type="entry name" value="CHOLINE MONOOXYGENASE, CHLOROPLASTIC"/>
    <property type="match status" value="1"/>
</dbReference>
<evidence type="ECO:0000256" key="2">
    <source>
        <dbReference type="ARBA" id="ARBA00022714"/>
    </source>
</evidence>
<dbReference type="AlphaFoldDB" id="A0A382HRQ3"/>
<dbReference type="InterPro" id="IPR001663">
    <property type="entry name" value="Rng_hydr_dOase-A"/>
</dbReference>
<dbReference type="InterPro" id="IPR036922">
    <property type="entry name" value="Rieske_2Fe-2S_sf"/>
</dbReference>
<dbReference type="GO" id="GO:0051537">
    <property type="term" value="F:2 iron, 2 sulfur cluster binding"/>
    <property type="evidence" value="ECO:0007669"/>
    <property type="project" value="UniProtKB-KW"/>
</dbReference>
<feature type="non-terminal residue" evidence="8">
    <location>
        <position position="1"/>
    </location>
</feature>
<reference evidence="8" key="1">
    <citation type="submission" date="2018-05" db="EMBL/GenBank/DDBJ databases">
        <authorList>
            <person name="Lanie J.A."/>
            <person name="Ng W.-L."/>
            <person name="Kazmierczak K.M."/>
            <person name="Andrzejewski T.M."/>
            <person name="Davidsen T.M."/>
            <person name="Wayne K.J."/>
            <person name="Tettelin H."/>
            <person name="Glass J.I."/>
            <person name="Rusch D."/>
            <person name="Podicherti R."/>
            <person name="Tsui H.-C.T."/>
            <person name="Winkler M.E."/>
        </authorList>
    </citation>
    <scope>NUCLEOTIDE SEQUENCE</scope>
</reference>
<dbReference type="Gene3D" id="3.90.380.10">
    <property type="entry name" value="Naphthalene 1,2-dioxygenase Alpha Subunit, Chain A, domain 1"/>
    <property type="match status" value="1"/>
</dbReference>
<dbReference type="PROSITE" id="PS51296">
    <property type="entry name" value="RIESKE"/>
    <property type="match status" value="1"/>
</dbReference>
<keyword evidence="4" id="KW-0560">Oxidoreductase</keyword>
<feature type="domain" description="Rieske" evidence="7">
    <location>
        <begin position="1"/>
        <end position="62"/>
    </location>
</feature>
<comment type="cofactor">
    <cofactor evidence="1">
        <name>Fe cation</name>
        <dbReference type="ChEBI" id="CHEBI:24875"/>
    </cofactor>
</comment>
<dbReference type="InterPro" id="IPR017941">
    <property type="entry name" value="Rieske_2Fe-2S"/>
</dbReference>
<keyword evidence="6" id="KW-0411">Iron-sulfur</keyword>
<keyword evidence="2" id="KW-0001">2Fe-2S</keyword>
<evidence type="ECO:0000259" key="7">
    <source>
        <dbReference type="PROSITE" id="PS51296"/>
    </source>
</evidence>
<evidence type="ECO:0000256" key="6">
    <source>
        <dbReference type="ARBA" id="ARBA00023014"/>
    </source>
</evidence>
<dbReference type="Pfam" id="PF00848">
    <property type="entry name" value="Ring_hydroxyl_A"/>
    <property type="match status" value="1"/>
</dbReference>
<sequence length="302" mass="35297">KLVTKEKGSCPGAVYCSFHAWLYSDEGELIRVPDEENFFDLDKSKLGLTRVNMDVWEGFIFVNLDPNPKETLREYLGGLADKLDGCPFGEASLVQTYKVDERANWKVGLDAQNEIYHLPFQHSRTIGKIFMMNEKNHCRFQEVNFYDRHSVWASEFVEDPPLTPLEKKMSGFDIGSDDYRIPQLISEFDFYVLFPNMVIILFRGPSQDGYITYNFWPLEVDRTVWEIRNYSPPAQTVSQRLIQEHFKCLIRDVLQEDSLAHELVQVGLTTRAKPVSIYQDDEIQIRHFHQVMEDHMGYYKDA</sequence>
<protein>
    <recommendedName>
        <fullName evidence="7">Rieske domain-containing protein</fullName>
    </recommendedName>
</protein>
<keyword evidence="3" id="KW-0479">Metal-binding</keyword>
<dbReference type="GO" id="GO:0005506">
    <property type="term" value="F:iron ion binding"/>
    <property type="evidence" value="ECO:0007669"/>
    <property type="project" value="InterPro"/>
</dbReference>
<keyword evidence="5" id="KW-0408">Iron</keyword>
<name>A0A382HRQ3_9ZZZZ</name>
<evidence type="ECO:0000256" key="1">
    <source>
        <dbReference type="ARBA" id="ARBA00001962"/>
    </source>
</evidence>
<dbReference type="SUPFAM" id="SSF50022">
    <property type="entry name" value="ISP domain"/>
    <property type="match status" value="1"/>
</dbReference>
<evidence type="ECO:0000256" key="4">
    <source>
        <dbReference type="ARBA" id="ARBA00023002"/>
    </source>
</evidence>
<gene>
    <name evidence="8" type="ORF">METZ01_LOCUS242015</name>
</gene>
<organism evidence="8">
    <name type="scientific">marine metagenome</name>
    <dbReference type="NCBI Taxonomy" id="408172"/>
    <lineage>
        <taxon>unclassified sequences</taxon>
        <taxon>metagenomes</taxon>
        <taxon>ecological metagenomes</taxon>
    </lineage>
</organism>
<dbReference type="PANTHER" id="PTHR43756">
    <property type="entry name" value="CHOLINE MONOOXYGENASE, CHLOROPLASTIC"/>
    <property type="match status" value="1"/>
</dbReference>
<dbReference type="GO" id="GO:0016491">
    <property type="term" value="F:oxidoreductase activity"/>
    <property type="evidence" value="ECO:0007669"/>
    <property type="project" value="UniProtKB-KW"/>
</dbReference>